<reference evidence="1" key="1">
    <citation type="journal article" date="2023" name="GigaByte">
        <title>Genome assembly of the bearded iris, Iris pallida Lam.</title>
        <authorList>
            <person name="Bruccoleri R.E."/>
            <person name="Oakeley E.J."/>
            <person name="Faust A.M.E."/>
            <person name="Altorfer M."/>
            <person name="Dessus-Babus S."/>
            <person name="Burckhardt D."/>
            <person name="Oertli M."/>
            <person name="Naumann U."/>
            <person name="Petersen F."/>
            <person name="Wong J."/>
        </authorList>
    </citation>
    <scope>NUCLEOTIDE SEQUENCE</scope>
    <source>
        <strain evidence="1">GSM-AAB239-AS_SAM_17_03QT</strain>
    </source>
</reference>
<reference evidence="1" key="2">
    <citation type="submission" date="2023-04" db="EMBL/GenBank/DDBJ databases">
        <authorList>
            <person name="Bruccoleri R.E."/>
            <person name="Oakeley E.J."/>
            <person name="Faust A.-M."/>
            <person name="Dessus-Babus S."/>
            <person name="Altorfer M."/>
            <person name="Burckhardt D."/>
            <person name="Oertli M."/>
            <person name="Naumann U."/>
            <person name="Petersen F."/>
            <person name="Wong J."/>
        </authorList>
    </citation>
    <scope>NUCLEOTIDE SEQUENCE</scope>
    <source>
        <strain evidence="1">GSM-AAB239-AS_SAM_17_03QT</strain>
        <tissue evidence="1">Leaf</tissue>
    </source>
</reference>
<keyword evidence="2" id="KW-1185">Reference proteome</keyword>
<evidence type="ECO:0000313" key="1">
    <source>
        <dbReference type="EMBL" id="KAJ6807921.1"/>
    </source>
</evidence>
<gene>
    <name evidence="1" type="ORF">M6B38_169905</name>
</gene>
<protein>
    <submittedName>
        <fullName evidence="1">Uncharacterized protein</fullName>
    </submittedName>
</protein>
<proteinExistence type="predicted"/>
<name>A0AAX6EVI4_IRIPA</name>
<dbReference type="Proteomes" id="UP001140949">
    <property type="component" value="Unassembled WGS sequence"/>
</dbReference>
<dbReference type="EMBL" id="JANAVB010033814">
    <property type="protein sequence ID" value="KAJ6807921.1"/>
    <property type="molecule type" value="Genomic_DNA"/>
</dbReference>
<sequence length="45" mass="5212">MRTFWDRISRVAGCPICYTKCKSDPISTRCTCRILFYLMGQSSES</sequence>
<evidence type="ECO:0000313" key="2">
    <source>
        <dbReference type="Proteomes" id="UP001140949"/>
    </source>
</evidence>
<organism evidence="1 2">
    <name type="scientific">Iris pallida</name>
    <name type="common">Sweet iris</name>
    <dbReference type="NCBI Taxonomy" id="29817"/>
    <lineage>
        <taxon>Eukaryota</taxon>
        <taxon>Viridiplantae</taxon>
        <taxon>Streptophyta</taxon>
        <taxon>Embryophyta</taxon>
        <taxon>Tracheophyta</taxon>
        <taxon>Spermatophyta</taxon>
        <taxon>Magnoliopsida</taxon>
        <taxon>Liliopsida</taxon>
        <taxon>Asparagales</taxon>
        <taxon>Iridaceae</taxon>
        <taxon>Iridoideae</taxon>
        <taxon>Irideae</taxon>
        <taxon>Iris</taxon>
    </lineage>
</organism>
<comment type="caution">
    <text evidence="1">The sequence shown here is derived from an EMBL/GenBank/DDBJ whole genome shotgun (WGS) entry which is preliminary data.</text>
</comment>
<accession>A0AAX6EVI4</accession>
<dbReference type="AlphaFoldDB" id="A0AAX6EVI4"/>